<accession>A0A9W6XIL6</accession>
<feature type="region of interest" description="Disordered" evidence="1">
    <location>
        <begin position="1"/>
        <end position="114"/>
    </location>
</feature>
<evidence type="ECO:0000256" key="1">
    <source>
        <dbReference type="SAM" id="MobiDB-lite"/>
    </source>
</evidence>
<sequence>MSDQSRTERTALQSSTTDDLPHLGGRAAASSSRADFISDRNVRPSHAITSSPIDRLAASPPSALPSPAVEARATLRQLSTASPAPPPEHSGPASALLPDRSQRGLPTNSIEFWI</sequence>
<evidence type="ECO:0000313" key="3">
    <source>
        <dbReference type="Proteomes" id="UP001165083"/>
    </source>
</evidence>
<dbReference type="EMBL" id="BSXW01001792">
    <property type="protein sequence ID" value="GMF39209.1"/>
    <property type="molecule type" value="Genomic_DNA"/>
</dbReference>
<name>A0A9W6XIL6_9STRA</name>
<keyword evidence="3" id="KW-1185">Reference proteome</keyword>
<gene>
    <name evidence="2" type="ORF">Plil01_001626100</name>
</gene>
<comment type="caution">
    <text evidence="2">The sequence shown here is derived from an EMBL/GenBank/DDBJ whole genome shotgun (WGS) entry which is preliminary data.</text>
</comment>
<evidence type="ECO:0000313" key="2">
    <source>
        <dbReference type="EMBL" id="GMF39209.1"/>
    </source>
</evidence>
<organism evidence="2 3">
    <name type="scientific">Phytophthora lilii</name>
    <dbReference type="NCBI Taxonomy" id="2077276"/>
    <lineage>
        <taxon>Eukaryota</taxon>
        <taxon>Sar</taxon>
        <taxon>Stramenopiles</taxon>
        <taxon>Oomycota</taxon>
        <taxon>Peronosporomycetes</taxon>
        <taxon>Peronosporales</taxon>
        <taxon>Peronosporaceae</taxon>
        <taxon>Phytophthora</taxon>
    </lineage>
</organism>
<dbReference type="Proteomes" id="UP001165083">
    <property type="component" value="Unassembled WGS sequence"/>
</dbReference>
<reference evidence="2" key="1">
    <citation type="submission" date="2023-04" db="EMBL/GenBank/DDBJ databases">
        <title>Phytophthora lilii NBRC 32176.</title>
        <authorList>
            <person name="Ichikawa N."/>
            <person name="Sato H."/>
            <person name="Tonouchi N."/>
        </authorList>
    </citation>
    <scope>NUCLEOTIDE SEQUENCE</scope>
    <source>
        <strain evidence="2">NBRC 32176</strain>
    </source>
</reference>
<feature type="compositionally biased region" description="Low complexity" evidence="1">
    <location>
        <begin position="56"/>
        <end position="68"/>
    </location>
</feature>
<feature type="compositionally biased region" description="Polar residues" evidence="1">
    <location>
        <begin position="104"/>
        <end position="114"/>
    </location>
</feature>
<protein>
    <submittedName>
        <fullName evidence="2">Unnamed protein product</fullName>
    </submittedName>
</protein>
<proteinExistence type="predicted"/>
<dbReference type="AlphaFoldDB" id="A0A9W6XIL6"/>